<evidence type="ECO:0000313" key="3">
    <source>
        <dbReference type="EMBL" id="KAF6819882.1"/>
    </source>
</evidence>
<comment type="caution">
    <text evidence="3">The sequence shown here is derived from an EMBL/GenBank/DDBJ whole genome shotgun (WGS) entry which is preliminary data.</text>
</comment>
<evidence type="ECO:0000259" key="2">
    <source>
        <dbReference type="Pfam" id="PF26118"/>
    </source>
</evidence>
<dbReference type="EMBL" id="WIGO01000279">
    <property type="protein sequence ID" value="KAF6819882.1"/>
    <property type="molecule type" value="Genomic_DNA"/>
</dbReference>
<gene>
    <name evidence="3" type="ORF">CPLU01_12894</name>
</gene>
<dbReference type="Proteomes" id="UP000654918">
    <property type="component" value="Unassembled WGS sequence"/>
</dbReference>
<keyword evidence="4" id="KW-1185">Reference proteome</keyword>
<evidence type="ECO:0000313" key="4">
    <source>
        <dbReference type="Proteomes" id="UP000654918"/>
    </source>
</evidence>
<evidence type="ECO:0000256" key="1">
    <source>
        <dbReference type="SAM" id="MobiDB-lite"/>
    </source>
</evidence>
<dbReference type="AlphaFoldDB" id="A0A8H6JV14"/>
<dbReference type="Pfam" id="PF26118">
    <property type="entry name" value="DUF8035"/>
    <property type="match status" value="1"/>
</dbReference>
<proteinExistence type="predicted"/>
<organism evidence="3 4">
    <name type="scientific">Colletotrichum plurivorum</name>
    <dbReference type="NCBI Taxonomy" id="2175906"/>
    <lineage>
        <taxon>Eukaryota</taxon>
        <taxon>Fungi</taxon>
        <taxon>Dikarya</taxon>
        <taxon>Ascomycota</taxon>
        <taxon>Pezizomycotina</taxon>
        <taxon>Sordariomycetes</taxon>
        <taxon>Hypocreomycetidae</taxon>
        <taxon>Glomerellales</taxon>
        <taxon>Glomerellaceae</taxon>
        <taxon>Colletotrichum</taxon>
        <taxon>Colletotrichum orchidearum species complex</taxon>
    </lineage>
</organism>
<protein>
    <recommendedName>
        <fullName evidence="2">DUF8035 domain-containing protein</fullName>
    </recommendedName>
</protein>
<feature type="region of interest" description="Disordered" evidence="1">
    <location>
        <begin position="1"/>
        <end position="63"/>
    </location>
</feature>
<feature type="domain" description="DUF8035" evidence="2">
    <location>
        <begin position="57"/>
        <end position="94"/>
    </location>
</feature>
<dbReference type="InterPro" id="IPR058348">
    <property type="entry name" value="DUF8035"/>
</dbReference>
<sequence length="94" mass="10609">MYAESIDDDHRRDEDGEDVPQEPRNEAEMAQEAAGPSRPRLSPGLPSSERIDREYPRKGKTRIPTRLISKSALIELSYPYTEEGDTTIIHKALG</sequence>
<accession>A0A8H6JV14</accession>
<feature type="compositionally biased region" description="Low complexity" evidence="1">
    <location>
        <begin position="35"/>
        <end position="48"/>
    </location>
</feature>
<name>A0A8H6JV14_9PEZI</name>
<reference evidence="3" key="1">
    <citation type="journal article" date="2020" name="Phytopathology">
        <title>Genome Sequence Resources of Colletotrichum truncatum, C. plurivorum, C. musicola, and C. sojae: Four Species Pathogenic to Soybean (Glycine max).</title>
        <authorList>
            <person name="Rogerio F."/>
            <person name="Boufleur T.R."/>
            <person name="Ciampi-Guillardi M."/>
            <person name="Sukno S.A."/>
            <person name="Thon M.R."/>
            <person name="Massola Junior N.S."/>
            <person name="Baroncelli R."/>
        </authorList>
    </citation>
    <scope>NUCLEOTIDE SEQUENCE</scope>
    <source>
        <strain evidence="3">LFN00145</strain>
    </source>
</reference>